<dbReference type="OrthoDB" id="9786919at2"/>
<dbReference type="CDD" id="cd00075">
    <property type="entry name" value="HATPase"/>
    <property type="match status" value="1"/>
</dbReference>
<feature type="domain" description="Histidine kinase" evidence="15">
    <location>
        <begin position="239"/>
        <end position="449"/>
    </location>
</feature>
<dbReference type="Pfam" id="PF18719">
    <property type="entry name" value="ArlS_N"/>
    <property type="match status" value="1"/>
</dbReference>
<dbReference type="GO" id="GO:0000155">
    <property type="term" value="F:phosphorelay sensor kinase activity"/>
    <property type="evidence" value="ECO:0007669"/>
    <property type="project" value="InterPro"/>
</dbReference>
<comment type="catalytic activity">
    <reaction evidence="1">
        <text>ATP + protein L-histidine = ADP + protein N-phospho-L-histidine.</text>
        <dbReference type="EC" id="2.7.13.3"/>
    </reaction>
</comment>
<dbReference type="PROSITE" id="PS50109">
    <property type="entry name" value="HIS_KIN"/>
    <property type="match status" value="1"/>
</dbReference>
<dbReference type="InterPro" id="IPR003594">
    <property type="entry name" value="HATPase_dom"/>
</dbReference>
<keyword evidence="12 14" id="KW-0472">Membrane</keyword>
<evidence type="ECO:0000256" key="7">
    <source>
        <dbReference type="ARBA" id="ARBA00022741"/>
    </source>
</evidence>
<dbReference type="PANTHER" id="PTHR45436:SF5">
    <property type="entry name" value="SENSOR HISTIDINE KINASE TRCS"/>
    <property type="match status" value="1"/>
</dbReference>
<dbReference type="SMART" id="SM00388">
    <property type="entry name" value="HisKA"/>
    <property type="match status" value="1"/>
</dbReference>
<evidence type="ECO:0000313" key="16">
    <source>
        <dbReference type="EMBL" id="MRH42664.1"/>
    </source>
</evidence>
<dbReference type="Proteomes" id="UP000799092">
    <property type="component" value="Unassembled WGS sequence"/>
</dbReference>
<keyword evidence="8 16" id="KW-0418">Kinase</keyword>
<evidence type="ECO:0000256" key="10">
    <source>
        <dbReference type="ARBA" id="ARBA00022989"/>
    </source>
</evidence>
<dbReference type="EC" id="2.7.13.3" evidence="3"/>
<keyword evidence="13" id="KW-0175">Coiled coil</keyword>
<keyword evidence="9" id="KW-0067">ATP-binding</keyword>
<dbReference type="PANTHER" id="PTHR45436">
    <property type="entry name" value="SENSOR HISTIDINE KINASE YKOH"/>
    <property type="match status" value="1"/>
</dbReference>
<evidence type="ECO:0000256" key="3">
    <source>
        <dbReference type="ARBA" id="ARBA00012438"/>
    </source>
</evidence>
<keyword evidence="6 14" id="KW-0812">Transmembrane</keyword>
<comment type="caution">
    <text evidence="16">The sequence shown here is derived from an EMBL/GenBank/DDBJ whole genome shotgun (WGS) entry which is preliminary data.</text>
</comment>
<dbReference type="SUPFAM" id="SSF47384">
    <property type="entry name" value="Homodimeric domain of signal transducing histidine kinase"/>
    <property type="match status" value="1"/>
</dbReference>
<dbReference type="InterPro" id="IPR004358">
    <property type="entry name" value="Sig_transdc_His_kin-like_C"/>
</dbReference>
<dbReference type="SUPFAM" id="SSF55874">
    <property type="entry name" value="ATPase domain of HSP90 chaperone/DNA topoisomerase II/histidine kinase"/>
    <property type="match status" value="1"/>
</dbReference>
<organism evidence="16 17">
    <name type="scientific">Aquibacillus halophilus</name>
    <dbReference type="NCBI Taxonomy" id="930132"/>
    <lineage>
        <taxon>Bacteria</taxon>
        <taxon>Bacillati</taxon>
        <taxon>Bacillota</taxon>
        <taxon>Bacilli</taxon>
        <taxon>Bacillales</taxon>
        <taxon>Bacillaceae</taxon>
        <taxon>Aquibacillus</taxon>
    </lineage>
</organism>
<evidence type="ECO:0000256" key="2">
    <source>
        <dbReference type="ARBA" id="ARBA00004651"/>
    </source>
</evidence>
<accession>A0A6A8DAX1</accession>
<comment type="subcellular location">
    <subcellularLocation>
        <location evidence="2">Cell membrane</location>
        <topology evidence="2">Multi-pass membrane protein</topology>
    </subcellularLocation>
</comment>
<keyword evidence="5" id="KW-0808">Transferase</keyword>
<dbReference type="FunFam" id="1.10.287.130:FF:000001">
    <property type="entry name" value="Two-component sensor histidine kinase"/>
    <property type="match status" value="1"/>
</dbReference>
<dbReference type="EMBL" id="WJNG01000006">
    <property type="protein sequence ID" value="MRH42664.1"/>
    <property type="molecule type" value="Genomic_DNA"/>
</dbReference>
<reference evidence="16" key="1">
    <citation type="submission" date="2019-11" db="EMBL/GenBank/DDBJ databases">
        <authorList>
            <person name="Li J."/>
        </authorList>
    </citation>
    <scope>NUCLEOTIDE SEQUENCE</scope>
    <source>
        <strain evidence="16">B6B</strain>
    </source>
</reference>
<evidence type="ECO:0000256" key="9">
    <source>
        <dbReference type="ARBA" id="ARBA00022840"/>
    </source>
</evidence>
<dbReference type="Pfam" id="PF00512">
    <property type="entry name" value="HisKA"/>
    <property type="match status" value="1"/>
</dbReference>
<dbReference type="RefSeq" id="WP_153736316.1">
    <property type="nucleotide sequence ID" value="NZ_WJNG01000006.1"/>
</dbReference>
<dbReference type="InterPro" id="IPR036890">
    <property type="entry name" value="HATPase_C_sf"/>
</dbReference>
<keyword evidence="10 14" id="KW-1133">Transmembrane helix</keyword>
<evidence type="ECO:0000256" key="4">
    <source>
        <dbReference type="ARBA" id="ARBA00022553"/>
    </source>
</evidence>
<evidence type="ECO:0000256" key="13">
    <source>
        <dbReference type="SAM" id="Coils"/>
    </source>
</evidence>
<dbReference type="InterPro" id="IPR050428">
    <property type="entry name" value="TCS_sensor_his_kinase"/>
</dbReference>
<keyword evidence="11" id="KW-0902">Two-component regulatory system</keyword>
<feature type="transmembrane region" description="Helical" evidence="14">
    <location>
        <begin position="153"/>
        <end position="175"/>
    </location>
</feature>
<dbReference type="InterPro" id="IPR036097">
    <property type="entry name" value="HisK_dim/P_sf"/>
</dbReference>
<dbReference type="InterPro" id="IPR003661">
    <property type="entry name" value="HisK_dim/P_dom"/>
</dbReference>
<keyword evidence="17" id="KW-1185">Reference proteome</keyword>
<dbReference type="Pfam" id="PF02518">
    <property type="entry name" value="HATPase_c"/>
    <property type="match status" value="1"/>
</dbReference>
<evidence type="ECO:0000313" key="17">
    <source>
        <dbReference type="Proteomes" id="UP000799092"/>
    </source>
</evidence>
<dbReference type="Gene3D" id="1.10.287.130">
    <property type="match status" value="1"/>
</dbReference>
<keyword evidence="4" id="KW-0597">Phosphoprotein</keyword>
<gene>
    <name evidence="16" type="ORF">GH741_08190</name>
</gene>
<proteinExistence type="predicted"/>
<dbReference type="SMART" id="SM00387">
    <property type="entry name" value="HATPase_c"/>
    <property type="match status" value="1"/>
</dbReference>
<sequence length="449" mass="51283">MKIRTKIQLFLSLIMILGIVLVNAAVYFLFYNVSLNAEMERVQSQANSLMEALAQNENIEAEPRQFLKAYIPPNGMIRVINDQEKVIQSISKRAEYYNLPFTFARTESNQIVVGEDETPYAVISIPLIWNDGEIITLQVTEHLTSLHETMSTLLIVLVLASLIMIVPIAIAGRLLGNFVVRPIQLLTHSMTDNPKDGEWKKINTNNRSNDELYQMENTYNQMIDRLNESVNRQEQFVSDASHELRTPIAVIKSYAQLLKRWGKEKPEVFEEAIQAISSESEKMQHMTEQMLSLAKNQQRENLLFETINVVSLTKDVIRSLSVAYSRKITLFTEIQQLDFSADKEKISQALYILIDNACKYSDDEIHVSIDRLDKELQLSVKDFGEGLSESDAEQIFDRFYRVDKARNRKTGGTGLGLSIALYIVHAHGGDIKVKSKQGEWSIFTIHLPY</sequence>
<evidence type="ECO:0000256" key="11">
    <source>
        <dbReference type="ARBA" id="ARBA00023012"/>
    </source>
</evidence>
<dbReference type="AlphaFoldDB" id="A0A6A8DAX1"/>
<evidence type="ECO:0000259" key="15">
    <source>
        <dbReference type="PROSITE" id="PS50109"/>
    </source>
</evidence>
<evidence type="ECO:0000256" key="6">
    <source>
        <dbReference type="ARBA" id="ARBA00022692"/>
    </source>
</evidence>
<dbReference type="FunFam" id="3.30.565.10:FF:000006">
    <property type="entry name" value="Sensor histidine kinase WalK"/>
    <property type="match status" value="1"/>
</dbReference>
<dbReference type="GO" id="GO:0005886">
    <property type="term" value="C:plasma membrane"/>
    <property type="evidence" value="ECO:0007669"/>
    <property type="project" value="UniProtKB-SubCell"/>
</dbReference>
<feature type="coiled-coil region" evidence="13">
    <location>
        <begin position="32"/>
        <end position="62"/>
    </location>
</feature>
<protein>
    <recommendedName>
        <fullName evidence="3">histidine kinase</fullName>
        <ecNumber evidence="3">2.7.13.3</ecNumber>
    </recommendedName>
</protein>
<evidence type="ECO:0000256" key="12">
    <source>
        <dbReference type="ARBA" id="ARBA00023136"/>
    </source>
</evidence>
<dbReference type="PRINTS" id="PR00344">
    <property type="entry name" value="BCTRLSENSOR"/>
</dbReference>
<evidence type="ECO:0000256" key="1">
    <source>
        <dbReference type="ARBA" id="ARBA00000085"/>
    </source>
</evidence>
<dbReference type="InterPro" id="IPR005467">
    <property type="entry name" value="His_kinase_dom"/>
</dbReference>
<feature type="transmembrane region" description="Helical" evidence="14">
    <location>
        <begin position="7"/>
        <end position="30"/>
    </location>
</feature>
<dbReference type="Gene3D" id="6.10.340.10">
    <property type="match status" value="1"/>
</dbReference>
<evidence type="ECO:0000256" key="8">
    <source>
        <dbReference type="ARBA" id="ARBA00022777"/>
    </source>
</evidence>
<dbReference type="CDD" id="cd00082">
    <property type="entry name" value="HisKA"/>
    <property type="match status" value="1"/>
</dbReference>
<dbReference type="Gene3D" id="3.30.565.10">
    <property type="entry name" value="Histidine kinase-like ATPase, C-terminal domain"/>
    <property type="match status" value="1"/>
</dbReference>
<dbReference type="GO" id="GO:0005524">
    <property type="term" value="F:ATP binding"/>
    <property type="evidence" value="ECO:0007669"/>
    <property type="project" value="UniProtKB-KW"/>
</dbReference>
<evidence type="ECO:0000256" key="14">
    <source>
        <dbReference type="SAM" id="Phobius"/>
    </source>
</evidence>
<evidence type="ECO:0000256" key="5">
    <source>
        <dbReference type="ARBA" id="ARBA00022679"/>
    </source>
</evidence>
<keyword evidence="7" id="KW-0547">Nucleotide-binding</keyword>
<name>A0A6A8DAX1_9BACI</name>
<dbReference type="InterPro" id="IPR041610">
    <property type="entry name" value="ArlS_N"/>
</dbReference>